<proteinExistence type="predicted"/>
<evidence type="ECO:0000313" key="1">
    <source>
        <dbReference type="EMBL" id="CAD7013189.1"/>
    </source>
</evidence>
<dbReference type="EMBL" id="CAJHJT010000056">
    <property type="protein sequence ID" value="CAD7013189.1"/>
    <property type="molecule type" value="Genomic_DNA"/>
</dbReference>
<keyword evidence="2" id="KW-1185">Reference proteome</keyword>
<reference evidence="1" key="1">
    <citation type="submission" date="2020-11" db="EMBL/GenBank/DDBJ databases">
        <authorList>
            <person name="Whitehead M."/>
        </authorList>
    </citation>
    <scope>NUCLEOTIDE SEQUENCE</scope>
    <source>
        <strain evidence="1">EGII</strain>
    </source>
</reference>
<sequence>MQLIWFNIDGIHLATTCCCLSRGKNDVHPSIQTSSKPVNQQKPMLVLANFESIEATGVPAAFGDMLKVTLRCQVNDVHKVLVTRIVRSLTEMSDEDFQRHPLSLVFQSIEAFSKRTRVDTISSLQSNKAHIGHNLMAVRIIWLPDPYEC</sequence>
<dbReference type="Proteomes" id="UP000606786">
    <property type="component" value="Unassembled WGS sequence"/>
</dbReference>
<gene>
    <name evidence="1" type="ORF">CCAP1982_LOCUS21260</name>
</gene>
<protein>
    <submittedName>
        <fullName evidence="1">(Mediterranean fruit fly) hypothetical protein</fullName>
    </submittedName>
</protein>
<evidence type="ECO:0000313" key="2">
    <source>
        <dbReference type="Proteomes" id="UP000606786"/>
    </source>
</evidence>
<dbReference type="AlphaFoldDB" id="A0A811VG11"/>
<name>A0A811VG11_CERCA</name>
<organism evidence="1 2">
    <name type="scientific">Ceratitis capitata</name>
    <name type="common">Mediterranean fruit fly</name>
    <name type="synonym">Tephritis capitata</name>
    <dbReference type="NCBI Taxonomy" id="7213"/>
    <lineage>
        <taxon>Eukaryota</taxon>
        <taxon>Metazoa</taxon>
        <taxon>Ecdysozoa</taxon>
        <taxon>Arthropoda</taxon>
        <taxon>Hexapoda</taxon>
        <taxon>Insecta</taxon>
        <taxon>Pterygota</taxon>
        <taxon>Neoptera</taxon>
        <taxon>Endopterygota</taxon>
        <taxon>Diptera</taxon>
        <taxon>Brachycera</taxon>
        <taxon>Muscomorpha</taxon>
        <taxon>Tephritoidea</taxon>
        <taxon>Tephritidae</taxon>
        <taxon>Ceratitis</taxon>
        <taxon>Ceratitis</taxon>
    </lineage>
</organism>
<comment type="caution">
    <text evidence="1">The sequence shown here is derived from an EMBL/GenBank/DDBJ whole genome shotgun (WGS) entry which is preliminary data.</text>
</comment>
<accession>A0A811VG11</accession>